<dbReference type="PANTHER" id="PTHR43133">
    <property type="entry name" value="RNA POLYMERASE ECF-TYPE SIGMA FACTO"/>
    <property type="match status" value="1"/>
</dbReference>
<evidence type="ECO:0000256" key="4">
    <source>
        <dbReference type="ARBA" id="ARBA00023163"/>
    </source>
</evidence>
<evidence type="ECO:0000259" key="5">
    <source>
        <dbReference type="Pfam" id="PF04542"/>
    </source>
</evidence>
<reference evidence="7" key="1">
    <citation type="submission" date="2023-07" db="EMBL/GenBank/DDBJ databases">
        <title>Two novel species in the genus Flavivirga.</title>
        <authorList>
            <person name="Kwon K."/>
        </authorList>
    </citation>
    <scope>NUCLEOTIDE SEQUENCE</scope>
    <source>
        <strain evidence="7">KCTC 52353</strain>
    </source>
</reference>
<dbReference type="EMBL" id="JAUOEK010000120">
    <property type="protein sequence ID" value="MDO5970414.1"/>
    <property type="molecule type" value="Genomic_DNA"/>
</dbReference>
<feature type="domain" description="RNA polymerase sigma factor 70 region 4 type 2" evidence="6">
    <location>
        <begin position="127"/>
        <end position="176"/>
    </location>
</feature>
<protein>
    <submittedName>
        <fullName evidence="7">Sigma-70 family RNA polymerase sigma factor</fullName>
    </submittedName>
</protein>
<dbReference type="InterPro" id="IPR039425">
    <property type="entry name" value="RNA_pol_sigma-70-like"/>
</dbReference>
<keyword evidence="4" id="KW-0804">Transcription</keyword>
<dbReference type="Pfam" id="PF04542">
    <property type="entry name" value="Sigma70_r2"/>
    <property type="match status" value="1"/>
</dbReference>
<evidence type="ECO:0000256" key="3">
    <source>
        <dbReference type="ARBA" id="ARBA00023082"/>
    </source>
</evidence>
<sequence>MNQNKAQELTIKEFENIFNRLYDRLCIFAYGYVNDLDLSKDIVQEVFTKVWEDKILFENKDRIERFFYKAVKNKSIDFLRSKRAKDVKPYPLEGLETLLMESYFLSEVIMIETSDAYESEIELPNFIERAVKLLPNKYAETIRLSIKNYTNKEIAKEMNISIHTVKDYKKESYKKLRKTLSFLRVK</sequence>
<dbReference type="InterPro" id="IPR014284">
    <property type="entry name" value="RNA_pol_sigma-70_dom"/>
</dbReference>
<keyword evidence="8" id="KW-1185">Reference proteome</keyword>
<comment type="similarity">
    <text evidence="1">Belongs to the sigma-70 factor family. ECF subfamily.</text>
</comment>
<evidence type="ECO:0000256" key="1">
    <source>
        <dbReference type="ARBA" id="ARBA00010641"/>
    </source>
</evidence>
<organism evidence="7 8">
    <name type="scientific">Flavivirga aquimarina</name>
    <dbReference type="NCBI Taxonomy" id="2027862"/>
    <lineage>
        <taxon>Bacteria</taxon>
        <taxon>Pseudomonadati</taxon>
        <taxon>Bacteroidota</taxon>
        <taxon>Flavobacteriia</taxon>
        <taxon>Flavobacteriales</taxon>
        <taxon>Flavobacteriaceae</taxon>
        <taxon>Flavivirga</taxon>
    </lineage>
</organism>
<dbReference type="InterPro" id="IPR007627">
    <property type="entry name" value="RNA_pol_sigma70_r2"/>
</dbReference>
<dbReference type="Gene3D" id="1.10.10.10">
    <property type="entry name" value="Winged helix-like DNA-binding domain superfamily/Winged helix DNA-binding domain"/>
    <property type="match status" value="1"/>
</dbReference>
<feature type="domain" description="RNA polymerase sigma-70 region 2" evidence="5">
    <location>
        <begin position="18"/>
        <end position="83"/>
    </location>
</feature>
<dbReference type="InterPro" id="IPR013249">
    <property type="entry name" value="RNA_pol_sigma70_r4_t2"/>
</dbReference>
<dbReference type="InterPro" id="IPR036388">
    <property type="entry name" value="WH-like_DNA-bd_sf"/>
</dbReference>
<dbReference type="SUPFAM" id="SSF88659">
    <property type="entry name" value="Sigma3 and sigma4 domains of RNA polymerase sigma factors"/>
    <property type="match status" value="1"/>
</dbReference>
<dbReference type="InterPro" id="IPR013324">
    <property type="entry name" value="RNA_pol_sigma_r3/r4-like"/>
</dbReference>
<accession>A0ABT8WB87</accession>
<dbReference type="InterPro" id="IPR013325">
    <property type="entry name" value="RNA_pol_sigma_r2"/>
</dbReference>
<keyword evidence="3" id="KW-0731">Sigma factor</keyword>
<dbReference type="Proteomes" id="UP001176883">
    <property type="component" value="Unassembled WGS sequence"/>
</dbReference>
<proteinExistence type="inferred from homology"/>
<dbReference type="Pfam" id="PF08281">
    <property type="entry name" value="Sigma70_r4_2"/>
    <property type="match status" value="1"/>
</dbReference>
<evidence type="ECO:0000259" key="6">
    <source>
        <dbReference type="Pfam" id="PF08281"/>
    </source>
</evidence>
<dbReference type="SUPFAM" id="SSF88946">
    <property type="entry name" value="Sigma2 domain of RNA polymerase sigma factors"/>
    <property type="match status" value="1"/>
</dbReference>
<dbReference type="PANTHER" id="PTHR43133:SF46">
    <property type="entry name" value="RNA POLYMERASE SIGMA-70 FACTOR ECF SUBFAMILY"/>
    <property type="match status" value="1"/>
</dbReference>
<dbReference type="Gene3D" id="1.10.1740.10">
    <property type="match status" value="1"/>
</dbReference>
<comment type="caution">
    <text evidence="7">The sequence shown here is derived from an EMBL/GenBank/DDBJ whole genome shotgun (WGS) entry which is preliminary data.</text>
</comment>
<evidence type="ECO:0000313" key="7">
    <source>
        <dbReference type="EMBL" id="MDO5970414.1"/>
    </source>
</evidence>
<evidence type="ECO:0000313" key="8">
    <source>
        <dbReference type="Proteomes" id="UP001176883"/>
    </source>
</evidence>
<name>A0ABT8WB87_9FLAO</name>
<gene>
    <name evidence="7" type="ORF">Q4Q35_11420</name>
</gene>
<evidence type="ECO:0000256" key="2">
    <source>
        <dbReference type="ARBA" id="ARBA00023015"/>
    </source>
</evidence>
<dbReference type="NCBIfam" id="TIGR02937">
    <property type="entry name" value="sigma70-ECF"/>
    <property type="match status" value="1"/>
</dbReference>
<dbReference type="RefSeq" id="WP_303278104.1">
    <property type="nucleotide sequence ID" value="NZ_JAUOEK010000120.1"/>
</dbReference>
<keyword evidence="2" id="KW-0805">Transcription regulation</keyword>